<organism evidence="2 3">
    <name type="scientific">Myotis davidii</name>
    <name type="common">David's myotis</name>
    <dbReference type="NCBI Taxonomy" id="225400"/>
    <lineage>
        <taxon>Eukaryota</taxon>
        <taxon>Metazoa</taxon>
        <taxon>Chordata</taxon>
        <taxon>Craniata</taxon>
        <taxon>Vertebrata</taxon>
        <taxon>Euteleostomi</taxon>
        <taxon>Mammalia</taxon>
        <taxon>Eutheria</taxon>
        <taxon>Laurasiatheria</taxon>
        <taxon>Chiroptera</taxon>
        <taxon>Yangochiroptera</taxon>
        <taxon>Vespertilionidae</taxon>
        <taxon>Myotis</taxon>
    </lineage>
</organism>
<reference evidence="3" key="1">
    <citation type="journal article" date="2013" name="Science">
        <title>Comparative analysis of bat genomes provides insight into the evolution of flight and immunity.</title>
        <authorList>
            <person name="Zhang G."/>
            <person name="Cowled C."/>
            <person name="Shi Z."/>
            <person name="Huang Z."/>
            <person name="Bishop-Lilly K.A."/>
            <person name="Fang X."/>
            <person name="Wynne J.W."/>
            <person name="Xiong Z."/>
            <person name="Baker M.L."/>
            <person name="Zhao W."/>
            <person name="Tachedjian M."/>
            <person name="Zhu Y."/>
            <person name="Zhou P."/>
            <person name="Jiang X."/>
            <person name="Ng J."/>
            <person name="Yang L."/>
            <person name="Wu L."/>
            <person name="Xiao J."/>
            <person name="Feng Y."/>
            <person name="Chen Y."/>
            <person name="Sun X."/>
            <person name="Zhang Y."/>
            <person name="Marsh G.A."/>
            <person name="Crameri G."/>
            <person name="Broder C.C."/>
            <person name="Frey K.G."/>
            <person name="Wang L.F."/>
            <person name="Wang J."/>
        </authorList>
    </citation>
    <scope>NUCLEOTIDE SEQUENCE [LARGE SCALE GENOMIC DNA]</scope>
</reference>
<evidence type="ECO:0000313" key="3">
    <source>
        <dbReference type="Proteomes" id="UP000010556"/>
    </source>
</evidence>
<feature type="compositionally biased region" description="Polar residues" evidence="1">
    <location>
        <begin position="62"/>
        <end position="82"/>
    </location>
</feature>
<feature type="compositionally biased region" description="Basic and acidic residues" evidence="1">
    <location>
        <begin position="52"/>
        <end position="61"/>
    </location>
</feature>
<dbReference type="Proteomes" id="UP000010556">
    <property type="component" value="Unassembled WGS sequence"/>
</dbReference>
<protein>
    <submittedName>
        <fullName evidence="2">Uncharacterized protein</fullName>
    </submittedName>
</protein>
<evidence type="ECO:0000256" key="1">
    <source>
        <dbReference type="SAM" id="MobiDB-lite"/>
    </source>
</evidence>
<feature type="region of interest" description="Disordered" evidence="1">
    <location>
        <begin position="1"/>
        <end position="82"/>
    </location>
</feature>
<evidence type="ECO:0000313" key="2">
    <source>
        <dbReference type="EMBL" id="ELK27328.1"/>
    </source>
</evidence>
<accession>L5LPA8</accession>
<name>L5LPA8_MYODS</name>
<dbReference type="eggNOG" id="ENOG502S85T">
    <property type="taxonomic scope" value="Eukaryota"/>
</dbReference>
<sequence>MSDKAIENGEAFVADALLQESQWDEEEEEDPSQPSSAGSTPGGPPPGPDSTDQPKKKERDFSSTAGNWSLGTEASPHLSCQH</sequence>
<dbReference type="EMBL" id="KB110331">
    <property type="protein sequence ID" value="ELK27328.1"/>
    <property type="molecule type" value="Genomic_DNA"/>
</dbReference>
<proteinExistence type="predicted"/>
<feature type="compositionally biased region" description="Acidic residues" evidence="1">
    <location>
        <begin position="22"/>
        <end position="31"/>
    </location>
</feature>
<keyword evidence="3" id="KW-1185">Reference proteome</keyword>
<gene>
    <name evidence="2" type="ORF">MDA_GLEAN10006314</name>
</gene>
<dbReference type="AlphaFoldDB" id="L5LPA8"/>